<protein>
    <submittedName>
        <fullName evidence="1">Uncharacterized protein</fullName>
    </submittedName>
</protein>
<evidence type="ECO:0000313" key="2">
    <source>
        <dbReference type="Proteomes" id="UP000785679"/>
    </source>
</evidence>
<name>A0A8J8NLV0_HALGN</name>
<organism evidence="1 2">
    <name type="scientific">Halteria grandinella</name>
    <dbReference type="NCBI Taxonomy" id="5974"/>
    <lineage>
        <taxon>Eukaryota</taxon>
        <taxon>Sar</taxon>
        <taxon>Alveolata</taxon>
        <taxon>Ciliophora</taxon>
        <taxon>Intramacronucleata</taxon>
        <taxon>Spirotrichea</taxon>
        <taxon>Stichotrichia</taxon>
        <taxon>Sporadotrichida</taxon>
        <taxon>Halteriidae</taxon>
        <taxon>Halteria</taxon>
    </lineage>
</organism>
<dbReference type="EMBL" id="RRYP01012287">
    <property type="protein sequence ID" value="TNV77218.1"/>
    <property type="molecule type" value="Genomic_DNA"/>
</dbReference>
<sequence length="87" mass="9847">MNLQPGCLLFVNSTNPMHSIGVSLMMAHWSFSQTNELLYSCGIGLQLQSKASFPSFLNRSDSSQVSREALIALMKSLYYFPYSYRKL</sequence>
<dbReference type="AlphaFoldDB" id="A0A8J8NLV0"/>
<accession>A0A8J8NLV0</accession>
<proteinExistence type="predicted"/>
<keyword evidence="2" id="KW-1185">Reference proteome</keyword>
<gene>
    <name evidence="1" type="ORF">FGO68_gene5907</name>
</gene>
<evidence type="ECO:0000313" key="1">
    <source>
        <dbReference type="EMBL" id="TNV77218.1"/>
    </source>
</evidence>
<reference evidence="1" key="1">
    <citation type="submission" date="2019-06" db="EMBL/GenBank/DDBJ databases">
        <authorList>
            <person name="Zheng W."/>
        </authorList>
    </citation>
    <scope>NUCLEOTIDE SEQUENCE</scope>
    <source>
        <strain evidence="1">QDHG01</strain>
    </source>
</reference>
<comment type="caution">
    <text evidence="1">The sequence shown here is derived from an EMBL/GenBank/DDBJ whole genome shotgun (WGS) entry which is preliminary data.</text>
</comment>
<dbReference type="Proteomes" id="UP000785679">
    <property type="component" value="Unassembled WGS sequence"/>
</dbReference>